<comment type="caution">
    <text evidence="1">The sequence shown here is derived from an EMBL/GenBank/DDBJ whole genome shotgun (WGS) entry which is preliminary data.</text>
</comment>
<reference evidence="1" key="1">
    <citation type="submission" date="2019-08" db="EMBL/GenBank/DDBJ databases">
        <authorList>
            <person name="Kucharzyk K."/>
            <person name="Murdoch R.W."/>
            <person name="Higgins S."/>
            <person name="Loffler F."/>
        </authorList>
    </citation>
    <scope>NUCLEOTIDE SEQUENCE</scope>
</reference>
<gene>
    <name evidence="1" type="ORF">SDC9_120755</name>
</gene>
<dbReference type="AlphaFoldDB" id="A0A645CA14"/>
<protein>
    <submittedName>
        <fullName evidence="1">Uncharacterized protein</fullName>
    </submittedName>
</protein>
<accession>A0A645CA14</accession>
<evidence type="ECO:0000313" key="1">
    <source>
        <dbReference type="EMBL" id="MPM73773.1"/>
    </source>
</evidence>
<organism evidence="1">
    <name type="scientific">bioreactor metagenome</name>
    <dbReference type="NCBI Taxonomy" id="1076179"/>
    <lineage>
        <taxon>unclassified sequences</taxon>
        <taxon>metagenomes</taxon>
        <taxon>ecological metagenomes</taxon>
    </lineage>
</organism>
<proteinExistence type="predicted"/>
<name>A0A645CA14_9ZZZZ</name>
<sequence>MRGRQLQMIPLQRVRDAAPGEKHAPQKRGPAALLLQQTEIDVQHHVLLRRKAKRVDNTVQLTAVGHLKHQLSLRIRLRLSVKPEAKGPV</sequence>
<dbReference type="EMBL" id="VSSQ01025559">
    <property type="protein sequence ID" value="MPM73773.1"/>
    <property type="molecule type" value="Genomic_DNA"/>
</dbReference>